<sequence length="251" mass="26771">MNTNLEAALRRCVEDLQLKDGSVRNGVVAEEKKSPRHGVSQGKQVQGRISKKQRHRRSSKGAVKILPADEGNFKAVVFEHTCYMPSPLADCAAVMEPTSSPLADCAAVMETTSPLSLESNSSVWTWGSLPEAAGSSMSQPASPKTPTSLPSNMGFLSQPTSPLSHSRPTSFSLSPSHEAPLDAVFVNRSAQACPQLRSSDNLQHAASHSNFSSSCNFSSTPYPNDLQGDDNQAGWPQGAFPSVFADLEGRA</sequence>
<dbReference type="OrthoDB" id="10531088at2759"/>
<protein>
    <submittedName>
        <fullName evidence="2">Uncharacterized protein</fullName>
    </submittedName>
</protein>
<keyword evidence="3" id="KW-1185">Reference proteome</keyword>
<organism evidence="2 3">
    <name type="scientific">Adiantum capillus-veneris</name>
    <name type="common">Maidenhair fern</name>
    <dbReference type="NCBI Taxonomy" id="13818"/>
    <lineage>
        <taxon>Eukaryota</taxon>
        <taxon>Viridiplantae</taxon>
        <taxon>Streptophyta</taxon>
        <taxon>Embryophyta</taxon>
        <taxon>Tracheophyta</taxon>
        <taxon>Polypodiopsida</taxon>
        <taxon>Polypodiidae</taxon>
        <taxon>Polypodiales</taxon>
        <taxon>Pteridineae</taxon>
        <taxon>Pteridaceae</taxon>
        <taxon>Vittarioideae</taxon>
        <taxon>Adiantum</taxon>
    </lineage>
</organism>
<feature type="region of interest" description="Disordered" evidence="1">
    <location>
        <begin position="132"/>
        <end position="175"/>
    </location>
</feature>
<comment type="caution">
    <text evidence="2">The sequence shown here is derived from an EMBL/GenBank/DDBJ whole genome shotgun (WGS) entry which is preliminary data.</text>
</comment>
<evidence type="ECO:0000313" key="3">
    <source>
        <dbReference type="Proteomes" id="UP000886520"/>
    </source>
</evidence>
<accession>A0A9D4V5X0</accession>
<reference evidence="2 3" key="1">
    <citation type="submission" date="2021-01" db="EMBL/GenBank/DDBJ databases">
        <title>Adiantum capillus-veneris genome.</title>
        <authorList>
            <person name="Fang Y."/>
            <person name="Liao Q."/>
        </authorList>
    </citation>
    <scope>NUCLEOTIDE SEQUENCE [LARGE SCALE GENOMIC DNA]</scope>
    <source>
        <strain evidence="2">H3</strain>
        <tissue evidence="2">Leaf</tissue>
    </source>
</reference>
<feature type="compositionally biased region" description="Low complexity" evidence="1">
    <location>
        <begin position="204"/>
        <end position="219"/>
    </location>
</feature>
<feature type="region of interest" description="Disordered" evidence="1">
    <location>
        <begin position="204"/>
        <end position="251"/>
    </location>
</feature>
<proteinExistence type="predicted"/>
<evidence type="ECO:0000256" key="1">
    <source>
        <dbReference type="SAM" id="MobiDB-lite"/>
    </source>
</evidence>
<evidence type="ECO:0000313" key="2">
    <source>
        <dbReference type="EMBL" id="KAI5080149.1"/>
    </source>
</evidence>
<dbReference type="EMBL" id="JABFUD020000005">
    <property type="protein sequence ID" value="KAI5080149.1"/>
    <property type="molecule type" value="Genomic_DNA"/>
</dbReference>
<gene>
    <name evidence="2" type="ORF">GOP47_0005628</name>
</gene>
<feature type="compositionally biased region" description="Basic residues" evidence="1">
    <location>
        <begin position="49"/>
        <end position="59"/>
    </location>
</feature>
<dbReference type="AlphaFoldDB" id="A0A9D4V5X0"/>
<name>A0A9D4V5X0_ADICA</name>
<feature type="region of interest" description="Disordered" evidence="1">
    <location>
        <begin position="26"/>
        <end position="62"/>
    </location>
</feature>
<feature type="compositionally biased region" description="Polar residues" evidence="1">
    <location>
        <begin position="135"/>
        <end position="175"/>
    </location>
</feature>
<dbReference type="Proteomes" id="UP000886520">
    <property type="component" value="Chromosome 5"/>
</dbReference>